<dbReference type="GeneID" id="17038125"/>
<dbReference type="STRING" id="574566.I0YP30"/>
<dbReference type="PANTHER" id="PTHR38020">
    <property type="entry name" value="UROPORPHYRINOGEN-III SYNTHASE"/>
    <property type="match status" value="1"/>
</dbReference>
<accession>I0YP30</accession>
<dbReference type="InterPro" id="IPR036108">
    <property type="entry name" value="4pyrrol_syn_uPrphyn_synt_sf"/>
</dbReference>
<comment type="caution">
    <text evidence="2">The sequence shown here is derived from an EMBL/GenBank/DDBJ whole genome shotgun (WGS) entry which is preliminary data.</text>
</comment>
<dbReference type="Pfam" id="PF02602">
    <property type="entry name" value="HEM4"/>
    <property type="match status" value="1"/>
</dbReference>
<dbReference type="Gene3D" id="3.40.50.10090">
    <property type="match status" value="2"/>
</dbReference>
<evidence type="ECO:0000259" key="1">
    <source>
        <dbReference type="Pfam" id="PF02602"/>
    </source>
</evidence>
<dbReference type="GO" id="GO:0004852">
    <property type="term" value="F:uroporphyrinogen-III synthase activity"/>
    <property type="evidence" value="ECO:0007669"/>
    <property type="project" value="InterPro"/>
</dbReference>
<gene>
    <name evidence="2" type="ORF">COCSUDRAFT_57875</name>
</gene>
<dbReference type="KEGG" id="csl:COCSUDRAFT_57875"/>
<keyword evidence="3" id="KW-1185">Reference proteome</keyword>
<dbReference type="AlphaFoldDB" id="I0YP30"/>
<dbReference type="InterPro" id="IPR003754">
    <property type="entry name" value="4pyrrol_synth_uPrphyn_synth"/>
</dbReference>
<dbReference type="SUPFAM" id="SSF69618">
    <property type="entry name" value="HemD-like"/>
    <property type="match status" value="1"/>
</dbReference>
<dbReference type="Proteomes" id="UP000007264">
    <property type="component" value="Unassembled WGS sequence"/>
</dbReference>
<evidence type="ECO:0000313" key="3">
    <source>
        <dbReference type="Proteomes" id="UP000007264"/>
    </source>
</evidence>
<dbReference type="EMBL" id="AGSI01000016">
    <property type="protein sequence ID" value="EIE20149.1"/>
    <property type="molecule type" value="Genomic_DNA"/>
</dbReference>
<protein>
    <submittedName>
        <fullName evidence="2">Tetrapyrrole biosynthesis, uroporphyrinogen III synthase</fullName>
    </submittedName>
</protein>
<evidence type="ECO:0000313" key="2">
    <source>
        <dbReference type="EMBL" id="EIE20149.1"/>
    </source>
</evidence>
<proteinExistence type="predicted"/>
<dbReference type="eggNOG" id="ENOG502R39F">
    <property type="taxonomic scope" value="Eukaryota"/>
</dbReference>
<feature type="domain" description="Tetrapyrrole biosynthesis uroporphyrinogen III synthase" evidence="1">
    <location>
        <begin position="12"/>
        <end position="240"/>
    </location>
</feature>
<dbReference type="CDD" id="cd06578">
    <property type="entry name" value="HemD"/>
    <property type="match status" value="1"/>
</dbReference>
<organism evidence="2 3">
    <name type="scientific">Coccomyxa subellipsoidea (strain C-169)</name>
    <name type="common">Green microalga</name>
    <dbReference type="NCBI Taxonomy" id="574566"/>
    <lineage>
        <taxon>Eukaryota</taxon>
        <taxon>Viridiplantae</taxon>
        <taxon>Chlorophyta</taxon>
        <taxon>core chlorophytes</taxon>
        <taxon>Trebouxiophyceae</taxon>
        <taxon>Trebouxiophyceae incertae sedis</taxon>
        <taxon>Coccomyxaceae</taxon>
        <taxon>Coccomyxa</taxon>
        <taxon>Coccomyxa subellipsoidea</taxon>
    </lineage>
</organism>
<sequence length="247" mass="26009">MFTSPRQYALKLAARLAERGARPVWVPAIEIARLSDAQSMQQLDDELASLDSYTHLAFTSRNGIQAVLERLAAAHGSLQSAIAHLNALPLRCAALGADAEMLAEAGVRDVLTPQEASTQGLVAELQRRGEAEGARVLCPVPLVSGGLTEPPVVPRFLASLQAAGAHAVRVDAYETRPGATAEQCAAERQLLADGHVYAVAFTSTAEAEGLLQIMGGREALQQMLEKWGTILAAHGPYTAAGDPIVTA</sequence>
<dbReference type="OrthoDB" id="259181at2759"/>
<dbReference type="RefSeq" id="XP_005644693.1">
    <property type="nucleotide sequence ID" value="XM_005644636.1"/>
</dbReference>
<dbReference type="PANTHER" id="PTHR38020:SF1">
    <property type="entry name" value="UROPORPHYRINOGEN-III SYNTHASE"/>
    <property type="match status" value="1"/>
</dbReference>
<reference evidence="2 3" key="1">
    <citation type="journal article" date="2012" name="Genome Biol.">
        <title>The genome of the polar eukaryotic microalga coccomyxa subellipsoidea reveals traits of cold adaptation.</title>
        <authorList>
            <person name="Blanc G."/>
            <person name="Agarkova I."/>
            <person name="Grimwood J."/>
            <person name="Kuo A."/>
            <person name="Brueggeman A."/>
            <person name="Dunigan D."/>
            <person name="Gurnon J."/>
            <person name="Ladunga I."/>
            <person name="Lindquist E."/>
            <person name="Lucas S."/>
            <person name="Pangilinan J."/>
            <person name="Proschold T."/>
            <person name="Salamov A."/>
            <person name="Schmutz J."/>
            <person name="Weeks D."/>
            <person name="Yamada T."/>
            <person name="Claverie J.M."/>
            <person name="Grigoriev I."/>
            <person name="Van Etten J."/>
            <person name="Lomsadze A."/>
            <person name="Borodovsky M."/>
        </authorList>
    </citation>
    <scope>NUCLEOTIDE SEQUENCE [LARGE SCALE GENOMIC DNA]</scope>
    <source>
        <strain evidence="2 3">C-169</strain>
    </source>
</reference>
<dbReference type="GO" id="GO:0006782">
    <property type="term" value="P:protoporphyrinogen IX biosynthetic process"/>
    <property type="evidence" value="ECO:0007669"/>
    <property type="project" value="UniProtKB-UniPathway"/>
</dbReference>
<dbReference type="UniPathway" id="UPA00251">
    <property type="reaction ID" value="UER00320"/>
</dbReference>
<name>I0YP30_COCSC</name>